<evidence type="ECO:0000313" key="2">
    <source>
        <dbReference type="EMBL" id="KAK1839334.1"/>
    </source>
</evidence>
<comment type="caution">
    <text evidence="2">The sequence shown here is derived from an EMBL/GenBank/DDBJ whole genome shotgun (WGS) entry which is preliminary data.</text>
</comment>
<name>A0AAD9A1E7_9PEZI</name>
<keyword evidence="3" id="KW-1185">Reference proteome</keyword>
<organism evidence="2 3">
    <name type="scientific">Colletotrichum chrysophilum</name>
    <dbReference type="NCBI Taxonomy" id="1836956"/>
    <lineage>
        <taxon>Eukaryota</taxon>
        <taxon>Fungi</taxon>
        <taxon>Dikarya</taxon>
        <taxon>Ascomycota</taxon>
        <taxon>Pezizomycotina</taxon>
        <taxon>Sordariomycetes</taxon>
        <taxon>Hypocreomycetidae</taxon>
        <taxon>Glomerellales</taxon>
        <taxon>Glomerellaceae</taxon>
        <taxon>Colletotrichum</taxon>
        <taxon>Colletotrichum gloeosporioides species complex</taxon>
    </lineage>
</organism>
<dbReference type="AlphaFoldDB" id="A0AAD9A1E7"/>
<dbReference type="EMBL" id="JAQOWY010000687">
    <property type="protein sequence ID" value="KAK1839334.1"/>
    <property type="molecule type" value="Genomic_DNA"/>
</dbReference>
<evidence type="ECO:0000256" key="1">
    <source>
        <dbReference type="SAM" id="SignalP"/>
    </source>
</evidence>
<reference evidence="2" key="1">
    <citation type="submission" date="2023-01" db="EMBL/GenBank/DDBJ databases">
        <title>Colletotrichum chrysophilum M932 genome sequence.</title>
        <authorList>
            <person name="Baroncelli R."/>
        </authorList>
    </citation>
    <scope>NUCLEOTIDE SEQUENCE</scope>
    <source>
        <strain evidence="2">M932</strain>
    </source>
</reference>
<feature type="chain" id="PRO_5042165825" evidence="1">
    <location>
        <begin position="24"/>
        <end position="84"/>
    </location>
</feature>
<gene>
    <name evidence="2" type="ORF">CCHR01_18037</name>
</gene>
<dbReference type="Proteomes" id="UP001243330">
    <property type="component" value="Unassembled WGS sequence"/>
</dbReference>
<proteinExistence type="predicted"/>
<evidence type="ECO:0000313" key="3">
    <source>
        <dbReference type="Proteomes" id="UP001243330"/>
    </source>
</evidence>
<accession>A0AAD9A1E7</accession>
<feature type="signal peptide" evidence="1">
    <location>
        <begin position="1"/>
        <end position="23"/>
    </location>
</feature>
<protein>
    <submittedName>
        <fullName evidence="2">Uncharacterized protein</fullName>
    </submittedName>
</protein>
<sequence length="84" mass="9194">MTPNRWKHSMILILANMCSSCRAAAATHGRSYIRGNTRSFDNAQIALLHLIRYGIVLNDHEGDCLTGRGASFCDAGAWGELEEG</sequence>
<keyword evidence="1" id="KW-0732">Signal</keyword>